<feature type="transmembrane region" description="Helical" evidence="7">
    <location>
        <begin position="6"/>
        <end position="27"/>
    </location>
</feature>
<evidence type="ECO:0000256" key="1">
    <source>
        <dbReference type="ARBA" id="ARBA00004651"/>
    </source>
</evidence>
<evidence type="ECO:0000313" key="9">
    <source>
        <dbReference type="EMBL" id="MET3618145.1"/>
    </source>
</evidence>
<proteinExistence type="inferred from homology"/>
<reference evidence="9 10" key="1">
    <citation type="submission" date="2024-06" db="EMBL/GenBank/DDBJ databases">
        <title>Genomic Encyclopedia of Type Strains, Phase IV (KMG-IV): sequencing the most valuable type-strain genomes for metagenomic binning, comparative biology and taxonomic classification.</title>
        <authorList>
            <person name="Goeker M."/>
        </authorList>
    </citation>
    <scope>NUCLEOTIDE SEQUENCE [LARGE SCALE GENOMIC DNA]</scope>
    <source>
        <strain evidence="9 10">DSM 21460</strain>
    </source>
</reference>
<comment type="similarity">
    <text evidence="2">Belongs to the UPF0126 family.</text>
</comment>
<comment type="subcellular location">
    <subcellularLocation>
        <location evidence="1">Cell membrane</location>
        <topology evidence="1">Multi-pass membrane protein</topology>
    </subcellularLocation>
</comment>
<dbReference type="RefSeq" id="WP_354369214.1">
    <property type="nucleotide sequence ID" value="NZ_JBEPMA010000016.1"/>
</dbReference>
<dbReference type="Proteomes" id="UP001549162">
    <property type="component" value="Unassembled WGS sequence"/>
</dbReference>
<feature type="transmembrane region" description="Helical" evidence="7">
    <location>
        <begin position="163"/>
        <end position="180"/>
    </location>
</feature>
<dbReference type="EMBL" id="JBEPMA010000016">
    <property type="protein sequence ID" value="MET3618145.1"/>
    <property type="molecule type" value="Genomic_DNA"/>
</dbReference>
<feature type="transmembrane region" description="Helical" evidence="7">
    <location>
        <begin position="34"/>
        <end position="55"/>
    </location>
</feature>
<evidence type="ECO:0000256" key="7">
    <source>
        <dbReference type="SAM" id="Phobius"/>
    </source>
</evidence>
<evidence type="ECO:0000313" key="10">
    <source>
        <dbReference type="Proteomes" id="UP001549162"/>
    </source>
</evidence>
<feature type="domain" description="Glycine transporter" evidence="8">
    <location>
        <begin position="10"/>
        <end position="83"/>
    </location>
</feature>
<keyword evidence="10" id="KW-1185">Reference proteome</keyword>
<name>A0ABV2JBF0_9FIRM</name>
<dbReference type="PANTHER" id="PTHR30506:SF3">
    <property type="entry name" value="UPF0126 INNER MEMBRANE PROTEIN YADS-RELATED"/>
    <property type="match status" value="1"/>
</dbReference>
<evidence type="ECO:0000259" key="8">
    <source>
        <dbReference type="Pfam" id="PF03458"/>
    </source>
</evidence>
<keyword evidence="4 7" id="KW-0812">Transmembrane</keyword>
<sequence>MNNYFDLNSIFDIIGTIAFAISGALFGAKKNMDVLGVLVLGIVTALGGGFIRDLVLGITPPNMFQNSTNAIIATLSSLLVFLILYIKTDKIDKKLINHLSKIMTISDTIGLASFTITGIATAISVGHEEKFLLVFVGTVTGVGGGAIRDVLSGSVPFIFREQIYAGACILGSFVFLIVRHFVPTDISLIICFLTVLIVRLIAVKKNLNLPKITD</sequence>
<dbReference type="Pfam" id="PF03458">
    <property type="entry name" value="Gly_transporter"/>
    <property type="match status" value="2"/>
</dbReference>
<keyword evidence="5 7" id="KW-1133">Transmembrane helix</keyword>
<keyword evidence="3" id="KW-1003">Cell membrane</keyword>
<feature type="domain" description="Glycine transporter" evidence="8">
    <location>
        <begin position="105"/>
        <end position="179"/>
    </location>
</feature>
<gene>
    <name evidence="9" type="ORF">ABID14_001780</name>
</gene>
<evidence type="ECO:0000256" key="4">
    <source>
        <dbReference type="ARBA" id="ARBA00022692"/>
    </source>
</evidence>
<evidence type="ECO:0000256" key="2">
    <source>
        <dbReference type="ARBA" id="ARBA00008193"/>
    </source>
</evidence>
<dbReference type="PANTHER" id="PTHR30506">
    <property type="entry name" value="INNER MEMBRANE PROTEIN"/>
    <property type="match status" value="1"/>
</dbReference>
<evidence type="ECO:0000256" key="3">
    <source>
        <dbReference type="ARBA" id="ARBA00022475"/>
    </source>
</evidence>
<dbReference type="InterPro" id="IPR005115">
    <property type="entry name" value="Gly_transporter"/>
</dbReference>
<protein>
    <submittedName>
        <fullName evidence="9">Membrane protein YeiH</fullName>
    </submittedName>
</protein>
<feature type="transmembrane region" description="Helical" evidence="7">
    <location>
        <begin position="131"/>
        <end position="151"/>
    </location>
</feature>
<feature type="transmembrane region" description="Helical" evidence="7">
    <location>
        <begin position="186"/>
        <end position="202"/>
    </location>
</feature>
<comment type="caution">
    <text evidence="9">The sequence shown here is derived from an EMBL/GenBank/DDBJ whole genome shotgun (WGS) entry which is preliminary data.</text>
</comment>
<evidence type="ECO:0000256" key="6">
    <source>
        <dbReference type="ARBA" id="ARBA00023136"/>
    </source>
</evidence>
<accession>A0ABV2JBF0</accession>
<organism evidence="9 10">
    <name type="scientific">Peptoniphilus olsenii</name>
    <dbReference type="NCBI Taxonomy" id="411570"/>
    <lineage>
        <taxon>Bacteria</taxon>
        <taxon>Bacillati</taxon>
        <taxon>Bacillota</taxon>
        <taxon>Tissierellia</taxon>
        <taxon>Tissierellales</taxon>
        <taxon>Peptoniphilaceae</taxon>
        <taxon>Peptoniphilus</taxon>
    </lineage>
</organism>
<keyword evidence="6 7" id="KW-0472">Membrane</keyword>
<feature type="transmembrane region" description="Helical" evidence="7">
    <location>
        <begin position="107"/>
        <end position="125"/>
    </location>
</feature>
<feature type="transmembrane region" description="Helical" evidence="7">
    <location>
        <begin position="67"/>
        <end position="86"/>
    </location>
</feature>
<evidence type="ECO:0000256" key="5">
    <source>
        <dbReference type="ARBA" id="ARBA00022989"/>
    </source>
</evidence>